<organism evidence="1 2">
    <name type="scientific">Limosilactobacillus coleohominis 101-4-CHN</name>
    <dbReference type="NCBI Taxonomy" id="575594"/>
    <lineage>
        <taxon>Bacteria</taxon>
        <taxon>Bacillati</taxon>
        <taxon>Bacillota</taxon>
        <taxon>Bacilli</taxon>
        <taxon>Lactobacillales</taxon>
        <taxon>Lactobacillaceae</taxon>
        <taxon>Limosilactobacillus</taxon>
    </lineage>
</organism>
<protein>
    <submittedName>
        <fullName evidence="1">Uncharacterized protein</fullName>
    </submittedName>
</protein>
<evidence type="ECO:0000313" key="2">
    <source>
        <dbReference type="Proteomes" id="UP000003987"/>
    </source>
</evidence>
<dbReference type="AlphaFoldDB" id="C7XW54"/>
<proteinExistence type="predicted"/>
<dbReference type="Proteomes" id="UP000003987">
    <property type="component" value="Unassembled WGS sequence"/>
</dbReference>
<dbReference type="STRING" id="575594.HMPREF0501_01119"/>
<sequence>MLVLKNKAVLIVIDVKDIALTESDRNEAKHVLHVFQSGGAKVPFLNRYDQHTIDLAIKIINKLLEPKAHPLITVSLDEFFTRWG</sequence>
<dbReference type="EMBL" id="GG698804">
    <property type="protein sequence ID" value="EEU30114.1"/>
    <property type="molecule type" value="Genomic_DNA"/>
</dbReference>
<name>C7XW54_9LACO</name>
<keyword evidence="2" id="KW-1185">Reference proteome</keyword>
<gene>
    <name evidence="1" type="ORF">HMPREF0501_01119</name>
</gene>
<accession>C7XW54</accession>
<reference evidence="1 2" key="1">
    <citation type="submission" date="2009-06" db="EMBL/GenBank/DDBJ databases">
        <title>The Genome Sequence of Lactobacillus coleohominis strain 101-4-CHN.</title>
        <authorList>
            <consortium name="The Broad Institute Genome Sequencing Platform"/>
            <person name="Ward D."/>
            <person name="Young S.K."/>
            <person name="Zeng Q."/>
            <person name="Koehrsen M."/>
            <person name="Alvarado L."/>
            <person name="Berlin A."/>
            <person name="Borenstein D."/>
            <person name="Chen Z."/>
            <person name="Engels R."/>
            <person name="Freedman E."/>
            <person name="Gellesch M."/>
            <person name="Goldberg J."/>
            <person name="Griggs A."/>
            <person name="Gujja S."/>
            <person name="Heiman D."/>
            <person name="Hepburn T."/>
            <person name="Howarth C."/>
            <person name="Jen D."/>
            <person name="Larson L."/>
            <person name="Lewis B."/>
            <person name="Mehta T."/>
            <person name="Park D."/>
            <person name="Pearson M."/>
            <person name="Roberts A."/>
            <person name="Saif S."/>
            <person name="Shea T."/>
            <person name="Shenoy N."/>
            <person name="Sisk P."/>
            <person name="Stolte C."/>
            <person name="Sykes S."/>
            <person name="Walk T."/>
            <person name="White J."/>
            <person name="Yandava C."/>
            <person name="Liu Y."/>
            <person name="Xu Q."/>
            <person name="Lander E."/>
            <person name="Nusbaum C."/>
            <person name="Galagan J."/>
            <person name="Birren B."/>
        </authorList>
    </citation>
    <scope>NUCLEOTIDE SEQUENCE [LARGE SCALE GENOMIC DNA]</scope>
    <source>
        <strain evidence="1 2">101-4-CHN</strain>
    </source>
</reference>
<dbReference type="HOGENOM" id="CLU_2523322_0_0_9"/>
<evidence type="ECO:0000313" key="1">
    <source>
        <dbReference type="EMBL" id="EEU30114.1"/>
    </source>
</evidence>